<dbReference type="AlphaFoldDB" id="A0A0A8YFZ1"/>
<protein>
    <submittedName>
        <fullName evidence="1">CIPKI</fullName>
    </submittedName>
</protein>
<organism evidence="1">
    <name type="scientific">Arundo donax</name>
    <name type="common">Giant reed</name>
    <name type="synonym">Donax arundinaceus</name>
    <dbReference type="NCBI Taxonomy" id="35708"/>
    <lineage>
        <taxon>Eukaryota</taxon>
        <taxon>Viridiplantae</taxon>
        <taxon>Streptophyta</taxon>
        <taxon>Embryophyta</taxon>
        <taxon>Tracheophyta</taxon>
        <taxon>Spermatophyta</taxon>
        <taxon>Magnoliopsida</taxon>
        <taxon>Liliopsida</taxon>
        <taxon>Poales</taxon>
        <taxon>Poaceae</taxon>
        <taxon>PACMAD clade</taxon>
        <taxon>Arundinoideae</taxon>
        <taxon>Arundineae</taxon>
        <taxon>Arundo</taxon>
    </lineage>
</organism>
<accession>A0A0A8YFZ1</accession>
<proteinExistence type="predicted"/>
<reference evidence="1" key="2">
    <citation type="journal article" date="2015" name="Data Brief">
        <title>Shoot transcriptome of the giant reed, Arundo donax.</title>
        <authorList>
            <person name="Barrero R.A."/>
            <person name="Guerrero F.D."/>
            <person name="Moolhuijzen P."/>
            <person name="Goolsby J.A."/>
            <person name="Tidwell J."/>
            <person name="Bellgard S.E."/>
            <person name="Bellgard M.I."/>
        </authorList>
    </citation>
    <scope>NUCLEOTIDE SEQUENCE</scope>
    <source>
        <tissue evidence="1">Shoot tissue taken approximately 20 cm above the soil surface</tissue>
    </source>
</reference>
<reference evidence="1" key="1">
    <citation type="submission" date="2014-09" db="EMBL/GenBank/DDBJ databases">
        <authorList>
            <person name="Magalhaes I.L.F."/>
            <person name="Oliveira U."/>
            <person name="Santos F.R."/>
            <person name="Vidigal T.H.D.A."/>
            <person name="Brescovit A.D."/>
            <person name="Santos A.J."/>
        </authorList>
    </citation>
    <scope>NUCLEOTIDE SEQUENCE</scope>
    <source>
        <tissue evidence="1">Shoot tissue taken approximately 20 cm above the soil surface</tissue>
    </source>
</reference>
<name>A0A0A8YFZ1_ARUDO</name>
<evidence type="ECO:0000313" key="1">
    <source>
        <dbReference type="EMBL" id="JAD24175.1"/>
    </source>
</evidence>
<sequence length="84" mass="10019">MIFNLLILTFTLPCPNNVFEGWFHVLLPQVFVFQCIPIVLLDFYQMKGRSNFEDLCIDSQDTFPSFICTFHFQYTTFFLLYSQL</sequence>
<dbReference type="EMBL" id="GBRH01273720">
    <property type="protein sequence ID" value="JAD24175.1"/>
    <property type="molecule type" value="Transcribed_RNA"/>
</dbReference>